<name>A0A168MFV2_ABSGL</name>
<evidence type="ECO:0000256" key="4">
    <source>
        <dbReference type="ARBA" id="ARBA00022801"/>
    </source>
</evidence>
<evidence type="ECO:0000313" key="8">
    <source>
        <dbReference type="EMBL" id="SAL98447.1"/>
    </source>
</evidence>
<comment type="cofactor">
    <cofactor evidence="2">
        <name>Mg(2+)</name>
        <dbReference type="ChEBI" id="CHEBI:18420"/>
    </cofactor>
</comment>
<proteinExistence type="predicted"/>
<organism evidence="8">
    <name type="scientific">Absidia glauca</name>
    <name type="common">Pin mould</name>
    <dbReference type="NCBI Taxonomy" id="4829"/>
    <lineage>
        <taxon>Eukaryota</taxon>
        <taxon>Fungi</taxon>
        <taxon>Fungi incertae sedis</taxon>
        <taxon>Mucoromycota</taxon>
        <taxon>Mucoromycotina</taxon>
        <taxon>Mucoromycetes</taxon>
        <taxon>Mucorales</taxon>
        <taxon>Cunninghamellaceae</taxon>
        <taxon>Absidia</taxon>
    </lineage>
</organism>
<keyword evidence="4" id="KW-0378">Hydrolase</keyword>
<dbReference type="Pfam" id="PF00293">
    <property type="entry name" value="NUDIX"/>
    <property type="match status" value="1"/>
</dbReference>
<dbReference type="OMA" id="NPNIHEV"/>
<dbReference type="PANTHER" id="PTHR12992">
    <property type="entry name" value="NUDIX HYDROLASE"/>
    <property type="match status" value="1"/>
</dbReference>
<dbReference type="Proteomes" id="UP000078561">
    <property type="component" value="Unassembled WGS sequence"/>
</dbReference>
<keyword evidence="3" id="KW-0479">Metal-binding</keyword>
<keyword evidence="5" id="KW-0460">Magnesium</keyword>
<dbReference type="EMBL" id="LT552109">
    <property type="protein sequence ID" value="SAL98447.1"/>
    <property type="molecule type" value="Genomic_DNA"/>
</dbReference>
<accession>A0A168MFV2</accession>
<gene>
    <name evidence="8" type="primary">ABSGL_03984.1 scaffold 4782</name>
</gene>
<evidence type="ECO:0000256" key="5">
    <source>
        <dbReference type="ARBA" id="ARBA00022842"/>
    </source>
</evidence>
<keyword evidence="6" id="KW-0464">Manganese</keyword>
<sequence>MLSRSAPLLFDAPTLSLFEKRLLNIPTFKFKFKPDAKDAAVLLPLCTVNQKPSVLFTVRNLNMRTHRGEISFPGGKSDPTDTNVEHTALRETTEEIGLPSSSIDILGRYAAVPNYNGSLRVHPFVGFIPQDIDIAKLDYNPDEVSSVFSLPIDYLLQPQVRELRGFRDSKHKYTVFKVPDHLGLAETEIWGLTSFIMDGKSTCTHVRLIEN</sequence>
<keyword evidence="9" id="KW-1185">Reference proteome</keyword>
<dbReference type="OrthoDB" id="206213at2759"/>
<dbReference type="GO" id="GO:0046872">
    <property type="term" value="F:metal ion binding"/>
    <property type="evidence" value="ECO:0007669"/>
    <property type="project" value="UniProtKB-KW"/>
</dbReference>
<dbReference type="GO" id="GO:0010945">
    <property type="term" value="F:coenzyme A diphosphatase activity"/>
    <property type="evidence" value="ECO:0007669"/>
    <property type="project" value="InterPro"/>
</dbReference>
<evidence type="ECO:0000256" key="3">
    <source>
        <dbReference type="ARBA" id="ARBA00022723"/>
    </source>
</evidence>
<dbReference type="PANTHER" id="PTHR12992:SF11">
    <property type="entry name" value="MITOCHONDRIAL COENZYME A DIPHOSPHATASE NUDT8"/>
    <property type="match status" value="1"/>
</dbReference>
<dbReference type="InterPro" id="IPR045121">
    <property type="entry name" value="CoAse"/>
</dbReference>
<protein>
    <recommendedName>
        <fullName evidence="7">Nudix hydrolase domain-containing protein</fullName>
    </recommendedName>
</protein>
<dbReference type="CDD" id="cd03426">
    <property type="entry name" value="NUDIX_CoAse_Nudt7"/>
    <property type="match status" value="1"/>
</dbReference>
<dbReference type="PROSITE" id="PS51462">
    <property type="entry name" value="NUDIX"/>
    <property type="match status" value="1"/>
</dbReference>
<dbReference type="FunCoup" id="A0A168MFV2">
    <property type="interactions" value="24"/>
</dbReference>
<dbReference type="InterPro" id="IPR015797">
    <property type="entry name" value="NUDIX_hydrolase-like_dom_sf"/>
</dbReference>
<dbReference type="InterPro" id="IPR000086">
    <property type="entry name" value="NUDIX_hydrolase_dom"/>
</dbReference>
<evidence type="ECO:0000256" key="1">
    <source>
        <dbReference type="ARBA" id="ARBA00001936"/>
    </source>
</evidence>
<evidence type="ECO:0000256" key="6">
    <source>
        <dbReference type="ARBA" id="ARBA00023211"/>
    </source>
</evidence>
<evidence type="ECO:0000259" key="7">
    <source>
        <dbReference type="PROSITE" id="PS51462"/>
    </source>
</evidence>
<reference evidence="8" key="1">
    <citation type="submission" date="2016-04" db="EMBL/GenBank/DDBJ databases">
        <authorList>
            <person name="Evans L.H."/>
            <person name="Alamgir A."/>
            <person name="Owens N."/>
            <person name="Weber N.D."/>
            <person name="Virtaneva K."/>
            <person name="Barbian K."/>
            <person name="Babar A."/>
            <person name="Rosenke K."/>
        </authorList>
    </citation>
    <scope>NUCLEOTIDE SEQUENCE [LARGE SCALE GENOMIC DNA]</scope>
    <source>
        <strain evidence="8">CBS 101.48</strain>
    </source>
</reference>
<evidence type="ECO:0000256" key="2">
    <source>
        <dbReference type="ARBA" id="ARBA00001946"/>
    </source>
</evidence>
<dbReference type="SUPFAM" id="SSF55811">
    <property type="entry name" value="Nudix"/>
    <property type="match status" value="1"/>
</dbReference>
<dbReference type="Gene3D" id="3.90.79.10">
    <property type="entry name" value="Nucleoside Triphosphate Pyrophosphohydrolase"/>
    <property type="match status" value="1"/>
</dbReference>
<dbReference type="InParanoid" id="A0A168MFV2"/>
<comment type="cofactor">
    <cofactor evidence="1">
        <name>Mn(2+)</name>
        <dbReference type="ChEBI" id="CHEBI:29035"/>
    </cofactor>
</comment>
<dbReference type="AlphaFoldDB" id="A0A168MFV2"/>
<feature type="domain" description="Nudix hydrolase" evidence="7">
    <location>
        <begin position="36"/>
        <end position="179"/>
    </location>
</feature>
<evidence type="ECO:0000313" key="9">
    <source>
        <dbReference type="Proteomes" id="UP000078561"/>
    </source>
</evidence>
<dbReference type="STRING" id="4829.A0A168MFV2"/>